<evidence type="ECO:0000313" key="3">
    <source>
        <dbReference type="Proteomes" id="UP001501126"/>
    </source>
</evidence>
<evidence type="ECO:0000256" key="1">
    <source>
        <dbReference type="PROSITE-ProRule" id="PRU00339"/>
    </source>
</evidence>
<dbReference type="PROSITE" id="PS50005">
    <property type="entry name" value="TPR"/>
    <property type="match status" value="7"/>
</dbReference>
<sequence>MFDSEEEEYRDSAFYDDLERFETMIKNGSSEFFDSDRLEMMLDHFIMNNQYRKALACVDHALYHFPMNTTFKIRKAQVLSGGGKLNEALNLLLEVERFVQEDQEYLLTRASVHSQLRDSKSAVRYFEKALAQSSGEERDEIYVDLSFEYQALDDYDSAIRILTEAVSENPENESAVYELAYCYDQKGDIEEAVKCYEVYLDFNPYSFTTWYNLGNAYSKAENYEKAAWAYDYSILINDNFTSAYFNLANAYVSLNKFRMAIECFEKCMELDGEDAVIVNYIAEAYEQLEEYDLALHYYRLSRELSPELPEPWLGTGIVLDLQGKENEAIHFIRKAVELEPNNPDYFHVLGGCELKVGDLEAAEVAYSKGLALDPSNEDLLIDYIKLVAVNDLETGVERLEQFITENQLEGVSKLLLVKLYWMVGKQSDALLLFKDLVFLRPNVAKKLFLHFEEAEMIPQFIQLYELIEEK</sequence>
<comment type="caution">
    <text evidence="2">The sequence shown here is derived from an EMBL/GenBank/DDBJ whole genome shotgun (WGS) entry which is preliminary data.</text>
</comment>
<gene>
    <name evidence="2" type="ORF">GCM10009118_16730</name>
</gene>
<proteinExistence type="predicted"/>
<keyword evidence="1" id="KW-0802">TPR repeat</keyword>
<feature type="repeat" description="TPR" evidence="1">
    <location>
        <begin position="275"/>
        <end position="308"/>
    </location>
</feature>
<dbReference type="RefSeq" id="WP_343786561.1">
    <property type="nucleotide sequence ID" value="NZ_BAAAFH010000011.1"/>
</dbReference>
<feature type="repeat" description="TPR" evidence="1">
    <location>
        <begin position="343"/>
        <end position="376"/>
    </location>
</feature>
<dbReference type="SUPFAM" id="SSF48452">
    <property type="entry name" value="TPR-like"/>
    <property type="match status" value="1"/>
</dbReference>
<dbReference type="Pfam" id="PF00515">
    <property type="entry name" value="TPR_1"/>
    <property type="match status" value="1"/>
</dbReference>
<dbReference type="InterPro" id="IPR011990">
    <property type="entry name" value="TPR-like_helical_dom_sf"/>
</dbReference>
<feature type="repeat" description="TPR" evidence="1">
    <location>
        <begin position="309"/>
        <end position="342"/>
    </location>
</feature>
<dbReference type="InterPro" id="IPR019734">
    <property type="entry name" value="TPR_rpt"/>
</dbReference>
<keyword evidence="3" id="KW-1185">Reference proteome</keyword>
<reference evidence="2 3" key="1">
    <citation type="journal article" date="2019" name="Int. J. Syst. Evol. Microbiol.">
        <title>The Global Catalogue of Microorganisms (GCM) 10K type strain sequencing project: providing services to taxonomists for standard genome sequencing and annotation.</title>
        <authorList>
            <consortium name="The Broad Institute Genomics Platform"/>
            <consortium name="The Broad Institute Genome Sequencing Center for Infectious Disease"/>
            <person name="Wu L."/>
            <person name="Ma J."/>
        </authorList>
    </citation>
    <scope>NUCLEOTIDE SEQUENCE [LARGE SCALE GENOMIC DNA]</scope>
    <source>
        <strain evidence="2 3">JCM 16083</strain>
    </source>
</reference>
<dbReference type="SMART" id="SM00028">
    <property type="entry name" value="TPR"/>
    <property type="match status" value="8"/>
</dbReference>
<feature type="repeat" description="TPR" evidence="1">
    <location>
        <begin position="173"/>
        <end position="206"/>
    </location>
</feature>
<dbReference type="Proteomes" id="UP001501126">
    <property type="component" value="Unassembled WGS sequence"/>
</dbReference>
<feature type="repeat" description="TPR" evidence="1">
    <location>
        <begin position="139"/>
        <end position="172"/>
    </location>
</feature>
<evidence type="ECO:0008006" key="4">
    <source>
        <dbReference type="Google" id="ProtNLM"/>
    </source>
</evidence>
<dbReference type="PANTHER" id="PTHR12558:SF13">
    <property type="entry name" value="CELL DIVISION CYCLE PROTEIN 27 HOMOLOG"/>
    <property type="match status" value="1"/>
</dbReference>
<dbReference type="EMBL" id="BAAAFH010000011">
    <property type="protein sequence ID" value="GAA0875264.1"/>
    <property type="molecule type" value="Genomic_DNA"/>
</dbReference>
<name>A0ABN1MPH6_9FLAO</name>
<protein>
    <recommendedName>
        <fullName evidence="4">Tetratricopeptide repeat protein</fullName>
    </recommendedName>
</protein>
<dbReference type="PANTHER" id="PTHR12558">
    <property type="entry name" value="CELL DIVISION CYCLE 16,23,27"/>
    <property type="match status" value="1"/>
</dbReference>
<feature type="repeat" description="TPR" evidence="1">
    <location>
        <begin position="207"/>
        <end position="240"/>
    </location>
</feature>
<dbReference type="Gene3D" id="1.25.40.10">
    <property type="entry name" value="Tetratricopeptide repeat domain"/>
    <property type="match status" value="2"/>
</dbReference>
<dbReference type="Pfam" id="PF14559">
    <property type="entry name" value="TPR_19"/>
    <property type="match status" value="1"/>
</dbReference>
<accession>A0ABN1MPH6</accession>
<dbReference type="Pfam" id="PF13181">
    <property type="entry name" value="TPR_8"/>
    <property type="match status" value="3"/>
</dbReference>
<dbReference type="PROSITE" id="PS50293">
    <property type="entry name" value="TPR_REGION"/>
    <property type="match status" value="1"/>
</dbReference>
<feature type="repeat" description="TPR" evidence="1">
    <location>
        <begin position="241"/>
        <end position="274"/>
    </location>
</feature>
<evidence type="ECO:0000313" key="2">
    <source>
        <dbReference type="EMBL" id="GAA0875264.1"/>
    </source>
</evidence>
<organism evidence="2 3">
    <name type="scientific">Wandonia haliotis</name>
    <dbReference type="NCBI Taxonomy" id="574963"/>
    <lineage>
        <taxon>Bacteria</taxon>
        <taxon>Pseudomonadati</taxon>
        <taxon>Bacteroidota</taxon>
        <taxon>Flavobacteriia</taxon>
        <taxon>Flavobacteriales</taxon>
        <taxon>Crocinitomicaceae</taxon>
        <taxon>Wandonia</taxon>
    </lineage>
</organism>